<proteinExistence type="predicted"/>
<gene>
    <name evidence="1" type="ORF">TCON_2538</name>
</gene>
<dbReference type="Pfam" id="PF03985">
    <property type="entry name" value="Paf1"/>
    <property type="match status" value="1"/>
</dbReference>
<comment type="caution">
    <text evidence="1">The sequence shown here is derived from an EMBL/GenBank/DDBJ whole genome shotgun (WGS) entry which is preliminary data.</text>
</comment>
<keyword evidence="2" id="KW-1185">Reference proteome</keyword>
<protein>
    <submittedName>
        <fullName evidence="1">Uncharacterized protein</fullName>
    </submittedName>
</protein>
<organism evidence="1 2">
    <name type="scientific">Astathelohania contejeani</name>
    <dbReference type="NCBI Taxonomy" id="164912"/>
    <lineage>
        <taxon>Eukaryota</taxon>
        <taxon>Fungi</taxon>
        <taxon>Fungi incertae sedis</taxon>
        <taxon>Microsporidia</taxon>
        <taxon>Astathelohaniidae</taxon>
        <taxon>Astathelohania</taxon>
    </lineage>
</organism>
<dbReference type="EMBL" id="SBIQ01000352">
    <property type="protein sequence ID" value="KAF7679659.1"/>
    <property type="molecule type" value="Genomic_DNA"/>
</dbReference>
<evidence type="ECO:0000313" key="1">
    <source>
        <dbReference type="EMBL" id="KAF7679659.1"/>
    </source>
</evidence>
<reference evidence="1 2" key="1">
    <citation type="submission" date="2019-01" db="EMBL/GenBank/DDBJ databases">
        <title>Genomes sequencing and comparative genomics of infectious freshwater microsporidia, Cucumispora dikerogammari and Thelohania contejeani.</title>
        <authorList>
            <person name="Cormier A."/>
            <person name="Giraud I."/>
            <person name="Wattier R."/>
            <person name="Teixeira M."/>
            <person name="Grandjean F."/>
            <person name="Rigaud T."/>
            <person name="Cordaux R."/>
        </authorList>
    </citation>
    <scope>NUCLEOTIDE SEQUENCE [LARGE SCALE GENOMIC DNA]</scope>
    <source>
        <strain evidence="1">T1</strain>
        <tissue evidence="1">Spores</tissue>
    </source>
</reference>
<name>A0ABQ7HVQ8_9MICR</name>
<dbReference type="Proteomes" id="UP001516464">
    <property type="component" value="Unassembled WGS sequence"/>
</dbReference>
<accession>A0ABQ7HVQ8</accession>
<sequence>MSKYKKLHYINDIPPPAPGMYHFNLDYEEDLRQFDSSYEDITPKELFTDIIDAADINLFSMVLESIRGNKKDKNTKETVPWLRKSQYISSEYFKSQEARSEVLKRLKTKEASLKNIDYEKNILNSFKSIDSPIKYPFEVEQEYSFIPSTINNDIKMLIIDREVLKMDMMEENCKIIIYDNNDVVLGEEGKKYASGFVDYNEYLLVELDENTGNAYYKDINYVIKVKEKKITKEHAE</sequence>
<evidence type="ECO:0000313" key="2">
    <source>
        <dbReference type="Proteomes" id="UP001516464"/>
    </source>
</evidence>
<dbReference type="InterPro" id="IPR007133">
    <property type="entry name" value="RNA_pol_II-assoc_Paf1"/>
</dbReference>